<dbReference type="RefSeq" id="XP_026898673.2">
    <property type="nucleotide sequence ID" value="XM_027042872.2"/>
</dbReference>
<dbReference type="AlphaFoldDB" id="A0A6J1Y1N3"/>
<feature type="compositionally biased region" description="Low complexity" evidence="1">
    <location>
        <begin position="254"/>
        <end position="270"/>
    </location>
</feature>
<proteinExistence type="predicted"/>
<protein>
    <submittedName>
        <fullName evidence="3">Translation initiation factor IF-2-like</fullName>
    </submittedName>
</protein>
<dbReference type="KEGG" id="aju:113594731"/>
<feature type="region of interest" description="Disordered" evidence="1">
    <location>
        <begin position="165"/>
        <end position="319"/>
    </location>
</feature>
<dbReference type="Proteomes" id="UP001652583">
    <property type="component" value="Chromosome F2"/>
</dbReference>
<accession>A0A6J1Y1N3</accession>
<evidence type="ECO:0000256" key="1">
    <source>
        <dbReference type="SAM" id="MobiDB-lite"/>
    </source>
</evidence>
<feature type="compositionally biased region" description="Basic and acidic residues" evidence="1">
    <location>
        <begin position="128"/>
        <end position="144"/>
    </location>
</feature>
<evidence type="ECO:0000313" key="2">
    <source>
        <dbReference type="Proteomes" id="UP001652583"/>
    </source>
</evidence>
<organism evidence="2 3">
    <name type="scientific">Acinonyx jubatus</name>
    <name type="common">Cheetah</name>
    <dbReference type="NCBI Taxonomy" id="32536"/>
    <lineage>
        <taxon>Eukaryota</taxon>
        <taxon>Metazoa</taxon>
        <taxon>Chordata</taxon>
        <taxon>Craniata</taxon>
        <taxon>Vertebrata</taxon>
        <taxon>Euteleostomi</taxon>
        <taxon>Mammalia</taxon>
        <taxon>Eutheria</taxon>
        <taxon>Laurasiatheria</taxon>
        <taxon>Carnivora</taxon>
        <taxon>Feliformia</taxon>
        <taxon>Felidae</taxon>
        <taxon>Felinae</taxon>
        <taxon>Acinonyx</taxon>
    </lineage>
</organism>
<sequence>MSTEFHNFAKKLIHQSPEQLFFVYREGLKTAETYIRDLGGQTRGSKGWARKRLAQQEAVPVATWGLWPAGAEINPGEDGVISCGLLRFRSSGSGSRTKGFRVVREGRGQAGRSGLAPGSESSGGGEGSARRQPREGAGEARRSVDNGIPGTKHNNKALAFINRAPAAASGSPAGGGGRRRAAAERGRGSAPPPPPQVGPRCPTPRVRTARPGAHPAAPPRVWVPGASPPRPPGQSPVGPRCEAEGRGRDGRGGEVAASRGAAATRSAAPRRPFPGSGPHGPGWHLALGPAPGLCAPSPRGPKKDGGGRASAPPAPLEDGRRAFCSHALSPCLRPTPSTARGPLEAAAEPRPGSWRLLGRNPVPAWLRLGFAPAKQEMRCSRCTSLLRNSSAGVFLRSAPPPAPSLLRSPG</sequence>
<feature type="compositionally biased region" description="Basic and acidic residues" evidence="1">
    <location>
        <begin position="241"/>
        <end position="252"/>
    </location>
</feature>
<name>A0A6J1Y1N3_ACIJB</name>
<evidence type="ECO:0000313" key="3">
    <source>
        <dbReference type="RefSeq" id="XP_026898673.2"/>
    </source>
</evidence>
<keyword evidence="2" id="KW-1185">Reference proteome</keyword>
<feature type="region of interest" description="Disordered" evidence="1">
    <location>
        <begin position="92"/>
        <end position="153"/>
    </location>
</feature>
<dbReference type="GeneID" id="113594731"/>
<feature type="compositionally biased region" description="Low complexity" evidence="1">
    <location>
        <begin position="198"/>
        <end position="225"/>
    </location>
</feature>
<gene>
    <name evidence="3" type="primary">LOC113594731</name>
</gene>
<reference evidence="3" key="1">
    <citation type="submission" date="2025-08" db="UniProtKB">
        <authorList>
            <consortium name="RefSeq"/>
        </authorList>
    </citation>
    <scope>IDENTIFICATION</scope>
    <source>
        <tissue evidence="3">Blood</tissue>
    </source>
</reference>